<keyword evidence="9" id="KW-0406">Ion transport</keyword>
<comment type="subcellular location">
    <subcellularLocation>
        <location evidence="1 14">Cell outer membrane</location>
        <topology evidence="1 14">Multi-pass membrane protein</topology>
    </subcellularLocation>
</comment>
<evidence type="ECO:0000256" key="10">
    <source>
        <dbReference type="ARBA" id="ARBA00023077"/>
    </source>
</evidence>
<evidence type="ECO:0000259" key="18">
    <source>
        <dbReference type="Pfam" id="PF07715"/>
    </source>
</evidence>
<dbReference type="EMBL" id="MASR01000001">
    <property type="protein sequence ID" value="OFE12777.1"/>
    <property type="molecule type" value="Genomic_DNA"/>
</dbReference>
<evidence type="ECO:0000256" key="8">
    <source>
        <dbReference type="ARBA" id="ARBA00023004"/>
    </source>
</evidence>
<dbReference type="Pfam" id="PF00593">
    <property type="entry name" value="TonB_dep_Rec_b-barrel"/>
    <property type="match status" value="1"/>
</dbReference>
<dbReference type="Gene3D" id="2.40.170.20">
    <property type="entry name" value="TonB-dependent receptor, beta-barrel domain"/>
    <property type="match status" value="1"/>
</dbReference>
<dbReference type="InterPro" id="IPR010105">
    <property type="entry name" value="TonB_sidphr_rcpt"/>
</dbReference>
<dbReference type="NCBIfam" id="TIGR01783">
    <property type="entry name" value="TonB-siderophor"/>
    <property type="match status" value="1"/>
</dbReference>
<sequence length="725" mass="79290">MFASRFSRGPLSGHAAVITSFASLLTLALSSAGHAQSSQRDADASDGVDEIVVTSRYTTNERLDSATGLGLSLYETPQSVSVMTAERIADQNLRSLTDVVDNAAGVSARAQDSTRSTYSSRGFSVNNYQIDGVPIYWQPGNNAGETQSDTSLYERVEVVRGATGLLTGAGNPSASINLVRKHANSREFTSSLSASAGRWNNYSVTADVGTALNASGTVRGRVVTHYQDGDSFRDLGGDTKTVLYGVVDIDVTDQTLLRVGATYQDNEPTASTWGGLPTWHADGSRTDWARSKTIGADWTTWSSEVENYYVDVVHQFRNGWNAKLSLNNNVNASKQMLLYMSGTPDRETGLGMGASPRNADTDREQTSISLNVNGDYQLFGRSHELTFGVVDHNEDNIAFSRARTNIAPVGNFNLWDGSYPQPTWGARNVDIDVTTEQFGVYAATRLSLTEQFKVITGARLADWEQDGLYYGTPRTFGDTNVLIPYVGALYEFNDQHTVYASYTEIFQPQNLQDRNGDFLDPVTGESQELGLKSLFFDGALQTTVAVFDILQDDLGQPDGNFIVPGSDNSQAYFAAEGANSTGYELEVVGQLTQAWDLSFSYTSFDVEDAAGNDVNTDNPRELLKLYSTYRFGGALERLTVAGGVNWQGREYMNATNPVTGATNRLEQDAFSLVSLMARYDISSNLSAQLNVDNLLDETYYSQIGFYSQLEYGQPRNITGTLRYDF</sequence>
<organism evidence="19 20">
    <name type="scientific">Pseudohongiella acticola</name>
    <dbReference type="NCBI Taxonomy" id="1524254"/>
    <lineage>
        <taxon>Bacteria</taxon>
        <taxon>Pseudomonadati</taxon>
        <taxon>Pseudomonadota</taxon>
        <taxon>Gammaproteobacteria</taxon>
        <taxon>Pseudomonadales</taxon>
        <taxon>Pseudohongiellaceae</taxon>
        <taxon>Pseudohongiella</taxon>
    </lineage>
</organism>
<keyword evidence="12" id="KW-0675">Receptor</keyword>
<dbReference type="SUPFAM" id="SSF56935">
    <property type="entry name" value="Porins"/>
    <property type="match status" value="1"/>
</dbReference>
<dbReference type="GO" id="GO:0015891">
    <property type="term" value="P:siderophore transport"/>
    <property type="evidence" value="ECO:0007669"/>
    <property type="project" value="InterPro"/>
</dbReference>
<evidence type="ECO:0000259" key="17">
    <source>
        <dbReference type="Pfam" id="PF00593"/>
    </source>
</evidence>
<keyword evidence="4 14" id="KW-1134">Transmembrane beta strand</keyword>
<protein>
    <submittedName>
        <fullName evidence="19">Porin</fullName>
    </submittedName>
</protein>
<evidence type="ECO:0000256" key="14">
    <source>
        <dbReference type="PROSITE-ProRule" id="PRU01360"/>
    </source>
</evidence>
<evidence type="ECO:0000256" key="9">
    <source>
        <dbReference type="ARBA" id="ARBA00023065"/>
    </source>
</evidence>
<dbReference type="InterPro" id="IPR037066">
    <property type="entry name" value="Plug_dom_sf"/>
</dbReference>
<evidence type="ECO:0000256" key="4">
    <source>
        <dbReference type="ARBA" id="ARBA00022452"/>
    </source>
</evidence>
<dbReference type="CDD" id="cd01347">
    <property type="entry name" value="ligand_gated_channel"/>
    <property type="match status" value="1"/>
</dbReference>
<keyword evidence="5" id="KW-0410">Iron transport</keyword>
<dbReference type="InterPro" id="IPR000531">
    <property type="entry name" value="Beta-barrel_TonB"/>
</dbReference>
<dbReference type="Proteomes" id="UP000175669">
    <property type="component" value="Unassembled WGS sequence"/>
</dbReference>
<proteinExistence type="inferred from homology"/>
<dbReference type="GO" id="GO:0009279">
    <property type="term" value="C:cell outer membrane"/>
    <property type="evidence" value="ECO:0007669"/>
    <property type="project" value="UniProtKB-SubCell"/>
</dbReference>
<dbReference type="AlphaFoldDB" id="A0A1E8CKH5"/>
<dbReference type="PANTHER" id="PTHR32552:SF74">
    <property type="entry name" value="HYDROXAMATE SIDEROPHORE RECEPTOR FHUE"/>
    <property type="match status" value="1"/>
</dbReference>
<accession>A0A1E8CKH5</accession>
<evidence type="ECO:0000313" key="19">
    <source>
        <dbReference type="EMBL" id="OFE12777.1"/>
    </source>
</evidence>
<evidence type="ECO:0000256" key="16">
    <source>
        <dbReference type="SAM" id="SignalP"/>
    </source>
</evidence>
<feature type="chain" id="PRO_5009212214" evidence="16">
    <location>
        <begin position="36"/>
        <end position="725"/>
    </location>
</feature>
<evidence type="ECO:0000256" key="7">
    <source>
        <dbReference type="ARBA" id="ARBA00022729"/>
    </source>
</evidence>
<feature type="domain" description="TonB-dependent receptor-like beta-barrel" evidence="17">
    <location>
        <begin position="280"/>
        <end position="694"/>
    </location>
</feature>
<keyword evidence="8" id="KW-0408">Iron</keyword>
<dbReference type="STRING" id="1524254.PHACT_06190"/>
<dbReference type="PROSITE" id="PS52016">
    <property type="entry name" value="TONB_DEPENDENT_REC_3"/>
    <property type="match status" value="1"/>
</dbReference>
<keyword evidence="7 16" id="KW-0732">Signal</keyword>
<comment type="similarity">
    <text evidence="2 14 15">Belongs to the TonB-dependent receptor family.</text>
</comment>
<evidence type="ECO:0000256" key="2">
    <source>
        <dbReference type="ARBA" id="ARBA00009810"/>
    </source>
</evidence>
<dbReference type="FunFam" id="2.170.130.10:FF:000010">
    <property type="entry name" value="Ferripyoverdine receptor"/>
    <property type="match status" value="1"/>
</dbReference>
<feature type="signal peptide" evidence="16">
    <location>
        <begin position="1"/>
        <end position="35"/>
    </location>
</feature>
<evidence type="ECO:0000256" key="1">
    <source>
        <dbReference type="ARBA" id="ARBA00004571"/>
    </source>
</evidence>
<name>A0A1E8CKH5_9GAMM</name>
<evidence type="ECO:0000313" key="20">
    <source>
        <dbReference type="Proteomes" id="UP000175669"/>
    </source>
</evidence>
<evidence type="ECO:0000256" key="5">
    <source>
        <dbReference type="ARBA" id="ARBA00022496"/>
    </source>
</evidence>
<dbReference type="PANTHER" id="PTHR32552">
    <property type="entry name" value="FERRICHROME IRON RECEPTOR-RELATED"/>
    <property type="match status" value="1"/>
</dbReference>
<gene>
    <name evidence="19" type="ORF">PHACT_06190</name>
</gene>
<keyword evidence="10 15" id="KW-0798">TonB box</keyword>
<dbReference type="InterPro" id="IPR039426">
    <property type="entry name" value="TonB-dep_rcpt-like"/>
</dbReference>
<reference evidence="20" key="1">
    <citation type="submission" date="2016-07" db="EMBL/GenBank/DDBJ databases">
        <authorList>
            <person name="Florea S."/>
            <person name="Webb J.S."/>
            <person name="Jaromczyk J."/>
            <person name="Schardl C.L."/>
        </authorList>
    </citation>
    <scope>NUCLEOTIDE SEQUENCE [LARGE SCALE GENOMIC DNA]</scope>
    <source>
        <strain evidence="20">KCTC 42131</strain>
    </source>
</reference>
<keyword evidence="13 14" id="KW-0998">Cell outer membrane</keyword>
<dbReference type="RefSeq" id="WP_070116386.1">
    <property type="nucleotide sequence ID" value="NZ_CAXATG010000001.1"/>
</dbReference>
<evidence type="ECO:0000256" key="3">
    <source>
        <dbReference type="ARBA" id="ARBA00022448"/>
    </source>
</evidence>
<dbReference type="GO" id="GO:0015344">
    <property type="term" value="F:siderophore uptake transmembrane transporter activity"/>
    <property type="evidence" value="ECO:0007669"/>
    <property type="project" value="TreeGrafter"/>
</dbReference>
<dbReference type="Gene3D" id="2.170.130.10">
    <property type="entry name" value="TonB-dependent receptor, plug domain"/>
    <property type="match status" value="1"/>
</dbReference>
<dbReference type="Pfam" id="PF07715">
    <property type="entry name" value="Plug"/>
    <property type="match status" value="1"/>
</dbReference>
<dbReference type="GO" id="GO:0038023">
    <property type="term" value="F:signaling receptor activity"/>
    <property type="evidence" value="ECO:0007669"/>
    <property type="project" value="InterPro"/>
</dbReference>
<feature type="domain" description="TonB-dependent receptor plug" evidence="18">
    <location>
        <begin position="73"/>
        <end position="173"/>
    </location>
</feature>
<evidence type="ECO:0000256" key="6">
    <source>
        <dbReference type="ARBA" id="ARBA00022692"/>
    </source>
</evidence>
<evidence type="ECO:0000256" key="13">
    <source>
        <dbReference type="ARBA" id="ARBA00023237"/>
    </source>
</evidence>
<dbReference type="OrthoDB" id="8663017at2"/>
<evidence type="ECO:0000256" key="12">
    <source>
        <dbReference type="ARBA" id="ARBA00023170"/>
    </source>
</evidence>
<keyword evidence="20" id="KW-1185">Reference proteome</keyword>
<dbReference type="InterPro" id="IPR012910">
    <property type="entry name" value="Plug_dom"/>
</dbReference>
<keyword evidence="3 14" id="KW-0813">Transport</keyword>
<keyword evidence="11 14" id="KW-0472">Membrane</keyword>
<dbReference type="InterPro" id="IPR036942">
    <property type="entry name" value="Beta-barrel_TonB_sf"/>
</dbReference>
<evidence type="ECO:0000256" key="15">
    <source>
        <dbReference type="RuleBase" id="RU003357"/>
    </source>
</evidence>
<keyword evidence="6 14" id="KW-0812">Transmembrane</keyword>
<evidence type="ECO:0000256" key="11">
    <source>
        <dbReference type="ARBA" id="ARBA00023136"/>
    </source>
</evidence>
<comment type="caution">
    <text evidence="19">The sequence shown here is derived from an EMBL/GenBank/DDBJ whole genome shotgun (WGS) entry which is preliminary data.</text>
</comment>